<feature type="compositionally biased region" description="Basic and acidic residues" evidence="1">
    <location>
        <begin position="328"/>
        <end position="357"/>
    </location>
</feature>
<evidence type="ECO:0000313" key="2">
    <source>
        <dbReference type="EMBL" id="KAK8091003.1"/>
    </source>
</evidence>
<feature type="region of interest" description="Disordered" evidence="1">
    <location>
        <begin position="38"/>
        <end position="234"/>
    </location>
</feature>
<feature type="compositionally biased region" description="Polar residues" evidence="1">
    <location>
        <begin position="273"/>
        <end position="293"/>
    </location>
</feature>
<reference evidence="2 3" key="1">
    <citation type="submission" date="2023-01" db="EMBL/GenBank/DDBJ databases">
        <title>Analysis of 21 Apiospora genomes using comparative genomics revels a genus with tremendous synthesis potential of carbohydrate active enzymes and secondary metabolites.</title>
        <authorList>
            <person name="Sorensen T."/>
        </authorList>
    </citation>
    <scope>NUCLEOTIDE SEQUENCE [LARGE SCALE GENOMIC DNA]</scope>
    <source>
        <strain evidence="2 3">CBS 135458</strain>
    </source>
</reference>
<accession>A0ABR1X6G9</accession>
<feature type="region of interest" description="Disordered" evidence="1">
    <location>
        <begin position="260"/>
        <end position="293"/>
    </location>
</feature>
<evidence type="ECO:0000313" key="3">
    <source>
        <dbReference type="Proteomes" id="UP001480595"/>
    </source>
</evidence>
<feature type="compositionally biased region" description="Polar residues" evidence="1">
    <location>
        <begin position="68"/>
        <end position="82"/>
    </location>
</feature>
<sequence length="876" mass="95507">MISELEQEPPRPHDADMHEYGPYLRLLAGHRRYTVSQQAVEPQDIIMGQSENGETAEDESATMEPSEESQSAGSQETYTSISPPAHPKNPKTPVKSRDAATKFSQGLPTPGSNKVISEAVNKKSLQGTQAPTGKKNNETPVVTGATSKPNAGLLTPEKEQKSTPTKPATTTTAAAVGTKATANTDNKTTGKPQWPWPEAPVQGSKPPPTADKDRGVASKVPPPTSNAVSDVETEARDIAETRALIEAQIAAEVEAQHAASSAAERAVKEAAKSQSSTETQSADENQVAPQVAATQHATKASIALEPLKIHSAYTKAAKANTSAVKASTVKDRAVKDRADKDRTAKNPSKGRSEELHGKSQRLSFGVEFEFMIPVVLEEERDGTNIDDELLPALNVIPLAPGEDKDGRSRTKYDYSIDPRADLFVRDWVEEQLRATLMDLGVPVIGDDGTLRNADPKAENVSSDREYWGWKIINNSSVKIPEPVNAAYQGGKPRWVGLELISPAYWATPKSLGEIRRVVGALSSKLRVLTPGTAGLHVHVSRGKGSFSLGELKRLAGLCYAAAPLLSQLHPESRHENDYCQNNRFYSNLAHGMIMEQAIAHRAQRRRSRGVVCNVNHGSVPQEPMAKPQYLLAPDKESGQRPADTPRFQRAIQRGSLRGEALSQRVYQGYANAMLKGENGEKLPPPRDIEQAIDELWRAPTATDLVAIFQNFNSRNYAYNFARYVCADFVSDDDNIAEYFPSTNSSSHSRRNSGSTTSGGVHHCNTDSRTVEFRQAASTLDPDSVVAWIRVVVNLTCVAVHTTLDEFSRLVHGCAKAEREPAWYDAFDLLVDLDMPRTAQFIQTRMLARAGRTPWADLPAKALPSYDDAPGDSVWRG</sequence>
<feature type="region of interest" description="Disordered" evidence="1">
    <location>
        <begin position="320"/>
        <end position="358"/>
    </location>
</feature>
<gene>
    <name evidence="2" type="ORF">PG994_000508</name>
</gene>
<evidence type="ECO:0000256" key="1">
    <source>
        <dbReference type="SAM" id="MobiDB-lite"/>
    </source>
</evidence>
<dbReference type="PANTHER" id="PTHR36847:SF1">
    <property type="entry name" value="AMIDOLIGASE ENZYME"/>
    <property type="match status" value="1"/>
</dbReference>
<feature type="region of interest" description="Disordered" evidence="1">
    <location>
        <begin position="739"/>
        <end position="762"/>
    </location>
</feature>
<dbReference type="RefSeq" id="XP_066722549.1">
    <property type="nucleotide sequence ID" value="XM_066851917.1"/>
</dbReference>
<organism evidence="2 3">
    <name type="scientific">Apiospora phragmitis</name>
    <dbReference type="NCBI Taxonomy" id="2905665"/>
    <lineage>
        <taxon>Eukaryota</taxon>
        <taxon>Fungi</taxon>
        <taxon>Dikarya</taxon>
        <taxon>Ascomycota</taxon>
        <taxon>Pezizomycotina</taxon>
        <taxon>Sordariomycetes</taxon>
        <taxon>Xylariomycetidae</taxon>
        <taxon>Amphisphaeriales</taxon>
        <taxon>Apiosporaceae</taxon>
        <taxon>Apiospora</taxon>
    </lineage>
</organism>
<feature type="compositionally biased region" description="Acidic residues" evidence="1">
    <location>
        <begin position="54"/>
        <end position="67"/>
    </location>
</feature>
<dbReference type="GeneID" id="92084980"/>
<evidence type="ECO:0008006" key="4">
    <source>
        <dbReference type="Google" id="ProtNLM"/>
    </source>
</evidence>
<feature type="compositionally biased region" description="Low complexity" evidence="1">
    <location>
        <begin position="163"/>
        <end position="190"/>
    </location>
</feature>
<dbReference type="PANTHER" id="PTHR36847">
    <property type="entry name" value="AMIDOLIGASE ENZYME"/>
    <property type="match status" value="1"/>
</dbReference>
<dbReference type="EMBL" id="JAQQWL010000001">
    <property type="protein sequence ID" value="KAK8091003.1"/>
    <property type="molecule type" value="Genomic_DNA"/>
</dbReference>
<dbReference type="InterPro" id="IPR022025">
    <property type="entry name" value="Amidoligase_2"/>
</dbReference>
<feature type="compositionally biased region" description="Polar residues" evidence="1">
    <location>
        <begin position="138"/>
        <end position="149"/>
    </location>
</feature>
<dbReference type="Pfam" id="PF12224">
    <property type="entry name" value="Amidoligase_2"/>
    <property type="match status" value="1"/>
</dbReference>
<name>A0ABR1X6G9_9PEZI</name>
<protein>
    <recommendedName>
        <fullName evidence="4">Amidoligase enzyme</fullName>
    </recommendedName>
</protein>
<comment type="caution">
    <text evidence="2">The sequence shown here is derived from an EMBL/GenBank/DDBJ whole genome shotgun (WGS) entry which is preliminary data.</text>
</comment>
<dbReference type="Proteomes" id="UP001480595">
    <property type="component" value="Unassembled WGS sequence"/>
</dbReference>
<feature type="compositionally biased region" description="Polar residues" evidence="1">
    <location>
        <begin position="102"/>
        <end position="115"/>
    </location>
</feature>
<keyword evidence="3" id="KW-1185">Reference proteome</keyword>
<proteinExistence type="predicted"/>
<feature type="compositionally biased region" description="Low complexity" evidence="1">
    <location>
        <begin position="741"/>
        <end position="759"/>
    </location>
</feature>